<sequence>MAPRSHIEKLEPLLRQYPPDLSVFEERLLGSDAGSSGGLYLLCLSQPISPCPYWTDLLM</sequence>
<name>A0A8V1ADN4_CHICK</name>
<protein>
    <submittedName>
        <fullName evidence="1">Uncharacterized protein</fullName>
    </submittedName>
</protein>
<reference evidence="1" key="1">
    <citation type="submission" date="2020-11" db="EMBL/GenBank/DDBJ databases">
        <title>Gallus gallus (Chicken) genome, bGalGal1, GRCg7b, maternal haplotype autosomes + Z &amp; W.</title>
        <authorList>
            <person name="Warren W."/>
            <person name="Formenti G."/>
            <person name="Fedrigo O."/>
            <person name="Haase B."/>
            <person name="Mountcastle J."/>
            <person name="Balacco J."/>
            <person name="Tracey A."/>
            <person name="Schneider V."/>
            <person name="Okimoto R."/>
            <person name="Cheng H."/>
            <person name="Hawken R."/>
            <person name="Howe K."/>
            <person name="Jarvis E.D."/>
        </authorList>
    </citation>
    <scope>NUCLEOTIDE SEQUENCE [LARGE SCALE GENOMIC DNA]</scope>
    <source>
        <strain evidence="1">Broiler</strain>
    </source>
</reference>
<dbReference type="Ensembl" id="ENSGALT00010071445.1">
    <property type="protein sequence ID" value="ENSGALP00010044135.1"/>
    <property type="gene ID" value="ENSGALG00010029559.1"/>
</dbReference>
<reference evidence="1" key="3">
    <citation type="submission" date="2025-09" db="UniProtKB">
        <authorList>
            <consortium name="Ensembl"/>
        </authorList>
    </citation>
    <scope>IDENTIFICATION</scope>
    <source>
        <strain evidence="1">broiler</strain>
    </source>
</reference>
<evidence type="ECO:0000313" key="1">
    <source>
        <dbReference type="Ensembl" id="ENSGALP00010044135.1"/>
    </source>
</evidence>
<evidence type="ECO:0000313" key="2">
    <source>
        <dbReference type="Proteomes" id="UP000000539"/>
    </source>
</evidence>
<proteinExistence type="predicted"/>
<keyword evidence="2" id="KW-1185">Reference proteome</keyword>
<accession>A0A8V1ADN4</accession>
<reference evidence="1" key="2">
    <citation type="submission" date="2025-08" db="UniProtKB">
        <authorList>
            <consortium name="Ensembl"/>
        </authorList>
    </citation>
    <scope>IDENTIFICATION</scope>
    <source>
        <strain evidence="1">broiler</strain>
    </source>
</reference>
<dbReference type="AlphaFoldDB" id="A0A8V1ADN4"/>
<dbReference type="Proteomes" id="UP000000539">
    <property type="component" value="Chromosome 18"/>
</dbReference>
<organism evidence="1 2">
    <name type="scientific">Gallus gallus</name>
    <name type="common">Chicken</name>
    <dbReference type="NCBI Taxonomy" id="9031"/>
    <lineage>
        <taxon>Eukaryota</taxon>
        <taxon>Metazoa</taxon>
        <taxon>Chordata</taxon>
        <taxon>Craniata</taxon>
        <taxon>Vertebrata</taxon>
        <taxon>Euteleostomi</taxon>
        <taxon>Archelosauria</taxon>
        <taxon>Archosauria</taxon>
        <taxon>Dinosauria</taxon>
        <taxon>Saurischia</taxon>
        <taxon>Theropoda</taxon>
        <taxon>Coelurosauria</taxon>
        <taxon>Aves</taxon>
        <taxon>Neognathae</taxon>
        <taxon>Galloanserae</taxon>
        <taxon>Galliformes</taxon>
        <taxon>Phasianidae</taxon>
        <taxon>Phasianinae</taxon>
        <taxon>Gallus</taxon>
    </lineage>
</organism>